<dbReference type="RefSeq" id="WP_346042522.1">
    <property type="nucleotide sequence ID" value="NZ_BAAACP010000003.1"/>
</dbReference>
<reference evidence="2" key="1">
    <citation type="journal article" date="2019" name="Int. J. Syst. Evol. Microbiol.">
        <title>The Global Catalogue of Microorganisms (GCM) 10K type strain sequencing project: providing services to taxonomists for standard genome sequencing and annotation.</title>
        <authorList>
            <consortium name="The Broad Institute Genomics Platform"/>
            <consortium name="The Broad Institute Genome Sequencing Center for Infectious Disease"/>
            <person name="Wu L."/>
            <person name="Ma J."/>
        </authorList>
    </citation>
    <scope>NUCLEOTIDE SEQUENCE [LARGE SCALE GENOMIC DNA]</scope>
    <source>
        <strain evidence="2">JCM 6486</strain>
    </source>
</reference>
<dbReference type="InterPro" id="IPR027417">
    <property type="entry name" value="P-loop_NTPase"/>
</dbReference>
<accession>A0ABP3X994</accession>
<dbReference type="Proteomes" id="UP001400965">
    <property type="component" value="Unassembled WGS sequence"/>
</dbReference>
<dbReference type="EMBL" id="BAAACP010000003">
    <property type="protein sequence ID" value="GAA0862236.1"/>
    <property type="molecule type" value="Genomic_DNA"/>
</dbReference>
<protein>
    <recommendedName>
        <fullName evidence="3">PD-(D/E)XK endonuclease-like domain-containing protein</fullName>
    </recommendedName>
</protein>
<gene>
    <name evidence="1" type="ORF">GCM10008917_06760</name>
</gene>
<keyword evidence="2" id="KW-1185">Reference proteome</keyword>
<evidence type="ECO:0000313" key="2">
    <source>
        <dbReference type="Proteomes" id="UP001400965"/>
    </source>
</evidence>
<sequence length="631" mass="74277">MNLVIKDNLNDRKINDLKDKYINSIKNSDNKSSKVLLIVPNNKIKYKYDNLFKLDFSEEIKSTTYISFISKEVIKFWPIIDKKCSIITNHRIKPSIISNSLSDYIINEIVKEKRNLDNYFQDITASNRSISSSISYNINKSAQSLMDLKSIGNKIYYSKSNRDKIDRFSYTQMQEIIDTYINLLLGNSIVDNSLLIYLYNEYLLKDEYYLNELKRNINYLIVDSLENCSACEVDLISKLLDSVYDSHIYINETKDYASFNNVDMAYIKKEIFKKCKVIENGYIENVDIKKLINLSKDINLNQSNQLYSEMVVESINKVIELIKNGCEPKDIAIICPINSTILDYQIKNLLLENKIDVYNTKKDKRIIDYPYAHALMVASCIFYECEELLNEEDYICFISLLLNKNKIKSLKILRDKYTCNEYIDLLNYIEDKKDKNISIYEFLIKFYIEKLLNLSNGKENVKICKRIIQESENFTDNISLLGFDRNKTKEKIFIEALKTSIKDYYSLSELEEFSEENSIVITTPYTYISHNMNHPIQIWLDIGSNMWSMKSEKEISNVQVLKKSFGHNQIYTEDIEEFYKEYYLYNTVYNLLLNTKKVYAYKSEYTVNGYIQEGLLYSLILKLINKGDFNE</sequence>
<comment type="caution">
    <text evidence="1">The sequence shown here is derived from an EMBL/GenBank/DDBJ whole genome shotgun (WGS) entry which is preliminary data.</text>
</comment>
<proteinExistence type="predicted"/>
<dbReference type="SUPFAM" id="SSF52540">
    <property type="entry name" value="P-loop containing nucleoside triphosphate hydrolases"/>
    <property type="match status" value="1"/>
</dbReference>
<name>A0ABP3X994_9FIRM</name>
<evidence type="ECO:0000313" key="1">
    <source>
        <dbReference type="EMBL" id="GAA0862236.1"/>
    </source>
</evidence>
<organism evidence="1 2">
    <name type="scientific">Paraclostridium tenue</name>
    <dbReference type="NCBI Taxonomy" id="1737"/>
    <lineage>
        <taxon>Bacteria</taxon>
        <taxon>Bacillati</taxon>
        <taxon>Bacillota</taxon>
        <taxon>Clostridia</taxon>
        <taxon>Peptostreptococcales</taxon>
        <taxon>Peptostreptococcaceae</taxon>
        <taxon>Paraclostridium</taxon>
    </lineage>
</organism>
<evidence type="ECO:0008006" key="3">
    <source>
        <dbReference type="Google" id="ProtNLM"/>
    </source>
</evidence>